<accession>A0A449I4N5</accession>
<evidence type="ECO:0000313" key="2">
    <source>
        <dbReference type="Proteomes" id="UP000396835"/>
    </source>
</evidence>
<dbReference type="AlphaFoldDB" id="A0A449I4N5"/>
<proteinExistence type="predicted"/>
<gene>
    <name evidence="1" type="ORF">NCTC7812_01943</name>
</gene>
<organism evidence="1 2">
    <name type="scientific">Prevotella heparinolytica</name>
    <dbReference type="NCBI Taxonomy" id="28113"/>
    <lineage>
        <taxon>Bacteria</taxon>
        <taxon>Pseudomonadati</taxon>
        <taxon>Bacteroidota</taxon>
        <taxon>Bacteroidia</taxon>
        <taxon>Bacteroidales</taxon>
        <taxon>Bacteroidaceae</taxon>
        <taxon>Bacteroides</taxon>
    </lineage>
</organism>
<reference evidence="1 2" key="1">
    <citation type="submission" date="2019-02" db="EMBL/GenBank/DDBJ databases">
        <authorList>
            <consortium name="Pathogen Informatics"/>
        </authorList>
    </citation>
    <scope>NUCLEOTIDE SEQUENCE [LARGE SCALE GENOMIC DNA]</scope>
    <source>
        <strain evidence="1 2">3012STDY7078512</strain>
    </source>
</reference>
<name>A0A449I4N5_9BACE</name>
<dbReference type="Proteomes" id="UP000396835">
    <property type="component" value="Unassembled WGS sequence"/>
</dbReference>
<sequence length="67" mass="7719">METKFDFTKTKDYLIKCVPVAELKESMYRLTLNYGMKVCEHDTEEVKDDLGSICCIIGLLDTIKQIP</sequence>
<dbReference type="EMBL" id="CAACYH010000004">
    <property type="protein sequence ID" value="VFB14391.1"/>
    <property type="molecule type" value="Genomic_DNA"/>
</dbReference>
<protein>
    <submittedName>
        <fullName evidence="1">Uncharacterized protein</fullName>
    </submittedName>
</protein>
<evidence type="ECO:0000313" key="1">
    <source>
        <dbReference type="EMBL" id="VFB14391.1"/>
    </source>
</evidence>
<dbReference type="RefSeq" id="WP_131752394.1">
    <property type="nucleotide sequence ID" value="NZ_CAACYH010000004.1"/>
</dbReference>